<dbReference type="RefSeq" id="WP_344522947.1">
    <property type="nucleotide sequence ID" value="NZ_BAAAPE010000001.1"/>
</dbReference>
<dbReference type="EMBL" id="BAAAPE010000001">
    <property type="protein sequence ID" value="GAA2060498.1"/>
    <property type="molecule type" value="Genomic_DNA"/>
</dbReference>
<organism evidence="2 3">
    <name type="scientific">Streptomyces albiaxialis</name>
    <dbReference type="NCBI Taxonomy" id="329523"/>
    <lineage>
        <taxon>Bacteria</taxon>
        <taxon>Bacillati</taxon>
        <taxon>Actinomycetota</taxon>
        <taxon>Actinomycetes</taxon>
        <taxon>Kitasatosporales</taxon>
        <taxon>Streptomycetaceae</taxon>
        <taxon>Streptomyces</taxon>
    </lineage>
</organism>
<proteinExistence type="predicted"/>
<feature type="compositionally biased region" description="Acidic residues" evidence="1">
    <location>
        <begin position="165"/>
        <end position="181"/>
    </location>
</feature>
<sequence length="190" mass="19321">MTENILFSDFTDRGTDAATAALDDLVAAHDAGELKLREARVIARDADGNLDVPGDVDHTSSASGFAVGGLVGALVGLLGGPVGVMIGFGAGGLIGGSQDARRAAETNAALEELADEVPPGSTVLVAEVEEKSHETADRVLGPGVRRYDASRLREELEEALKAADEAPENETSEGDAAEPTDGEGGRGGTP</sequence>
<dbReference type="Proteomes" id="UP001500016">
    <property type="component" value="Unassembled WGS sequence"/>
</dbReference>
<evidence type="ECO:0000256" key="1">
    <source>
        <dbReference type="SAM" id="MobiDB-lite"/>
    </source>
</evidence>
<protein>
    <recommendedName>
        <fullName evidence="4">DUF1269 domain-containing protein</fullName>
    </recommendedName>
</protein>
<reference evidence="3" key="1">
    <citation type="journal article" date="2019" name="Int. J. Syst. Evol. Microbiol.">
        <title>The Global Catalogue of Microorganisms (GCM) 10K type strain sequencing project: providing services to taxonomists for standard genome sequencing and annotation.</title>
        <authorList>
            <consortium name="The Broad Institute Genomics Platform"/>
            <consortium name="The Broad Institute Genome Sequencing Center for Infectious Disease"/>
            <person name="Wu L."/>
            <person name="Ma J."/>
        </authorList>
    </citation>
    <scope>NUCLEOTIDE SEQUENCE [LARGE SCALE GENOMIC DNA]</scope>
    <source>
        <strain evidence="3">JCM 15478</strain>
    </source>
</reference>
<evidence type="ECO:0000313" key="3">
    <source>
        <dbReference type="Proteomes" id="UP001500016"/>
    </source>
</evidence>
<keyword evidence="3" id="KW-1185">Reference proteome</keyword>
<feature type="region of interest" description="Disordered" evidence="1">
    <location>
        <begin position="156"/>
        <end position="190"/>
    </location>
</feature>
<evidence type="ECO:0008006" key="4">
    <source>
        <dbReference type="Google" id="ProtNLM"/>
    </source>
</evidence>
<gene>
    <name evidence="2" type="ORF">GCM10009801_02110</name>
</gene>
<evidence type="ECO:0000313" key="2">
    <source>
        <dbReference type="EMBL" id="GAA2060498.1"/>
    </source>
</evidence>
<accession>A0ABP5H0Q1</accession>
<name>A0ABP5H0Q1_9ACTN</name>
<comment type="caution">
    <text evidence="2">The sequence shown here is derived from an EMBL/GenBank/DDBJ whole genome shotgun (WGS) entry which is preliminary data.</text>
</comment>